<name>A0A4Y8QAZ0_9BACL</name>
<organism evidence="2 3">
    <name type="scientific">Paenibacillus athensensis</name>
    <dbReference type="NCBI Taxonomy" id="1967502"/>
    <lineage>
        <taxon>Bacteria</taxon>
        <taxon>Bacillati</taxon>
        <taxon>Bacillota</taxon>
        <taxon>Bacilli</taxon>
        <taxon>Bacillales</taxon>
        <taxon>Paenibacillaceae</taxon>
        <taxon>Paenibacillus</taxon>
    </lineage>
</organism>
<gene>
    <name evidence="2" type="ORF">B5M42_01800</name>
</gene>
<dbReference type="Proteomes" id="UP000298246">
    <property type="component" value="Unassembled WGS sequence"/>
</dbReference>
<reference evidence="2 3" key="1">
    <citation type="submission" date="2017-03" db="EMBL/GenBank/DDBJ databases">
        <title>Isolation of Levoglucosan Utilizing Bacteria.</title>
        <authorList>
            <person name="Arya A.S."/>
        </authorList>
    </citation>
    <scope>NUCLEOTIDE SEQUENCE [LARGE SCALE GENOMIC DNA]</scope>
    <source>
        <strain evidence="2 3">MEC069</strain>
    </source>
</reference>
<feature type="transmembrane region" description="Helical" evidence="1">
    <location>
        <begin position="12"/>
        <end position="30"/>
    </location>
</feature>
<keyword evidence="3" id="KW-1185">Reference proteome</keyword>
<accession>A0A4Y8QAZ0</accession>
<keyword evidence="1" id="KW-0812">Transmembrane</keyword>
<evidence type="ECO:0000313" key="2">
    <source>
        <dbReference type="EMBL" id="TFE91995.1"/>
    </source>
</evidence>
<dbReference type="AlphaFoldDB" id="A0A4Y8QAZ0"/>
<proteinExistence type="predicted"/>
<dbReference type="RefSeq" id="WP_134749042.1">
    <property type="nucleotide sequence ID" value="NZ_MYFO02000001.1"/>
</dbReference>
<keyword evidence="1" id="KW-0472">Membrane</keyword>
<keyword evidence="1" id="KW-1133">Transmembrane helix</keyword>
<dbReference type="OrthoDB" id="2385264at2"/>
<protein>
    <submittedName>
        <fullName evidence="2">Uncharacterized protein</fullName>
    </submittedName>
</protein>
<dbReference type="EMBL" id="MYFO01000001">
    <property type="protein sequence ID" value="TFE91995.1"/>
    <property type="molecule type" value="Genomic_DNA"/>
</dbReference>
<evidence type="ECO:0000256" key="1">
    <source>
        <dbReference type="SAM" id="Phobius"/>
    </source>
</evidence>
<comment type="caution">
    <text evidence="2">The sequence shown here is derived from an EMBL/GenBank/DDBJ whole genome shotgun (WGS) entry which is preliminary data.</text>
</comment>
<evidence type="ECO:0000313" key="3">
    <source>
        <dbReference type="Proteomes" id="UP000298246"/>
    </source>
</evidence>
<sequence>MKLLRAQHGTITVYMLILIIPLLMIAGLLIDLARIRLATNESETALKAGLRSVMAGYDRSLQTFGLWGMTASANSAQQELSAIMSANLSGSVQGGLPLIDTSLENGRARLTPVYSLASQLILRRQLLEAVKWQAPLSFERYVGSALRPVEASAPLADGVKLGRAIKALDKLLDQRNAAGDEAWASLEALYKLWQDDVAALQQQSALLQQAADEPEEREALYVLHARARSLLSQSSGRQQEQLRAAAELTMRAQLANERLQTALADARKQLLPSLLPVEGVLDAVPLYGAFDLREAEDALASLVTRLAAVGTYWDGLSPDRLEQAGQRLAALTMEGTRWHEVNSQADRARQQLLKAADARRRQVKASIQADFMQVDSLAEPPGCAAGKDGFNDAYRHLQMSGPAEEQGLYQKYRSLNGQDSDIGGLAAFEWNQPEAFSLGALQLLDSLLAAAAEELRDDIWIHEYVLTVFSSRTAKSDFSNRRLVGQEAEYVLYGFSGCGANLSAAYVEMFSLRLAVRTVEALLQPDPADLQLGSPMLVLLAASAEGAKQAAADMKLLIDGQAVPFFENKPFHVIQLSYNDYLRIFLLVHSSQTKTLARIQALLELNTGLDLRQASACFESTAQSSIRLWFVPAFAQLPFGSRLLGCELRNQRCVISSTAIWSY</sequence>